<dbReference type="eggNOG" id="ENOG5032DEE">
    <property type="taxonomic scope" value="Bacteria"/>
</dbReference>
<dbReference type="Pfam" id="PF07423">
    <property type="entry name" value="DUF1510"/>
    <property type="match status" value="1"/>
</dbReference>
<feature type="compositionally biased region" description="Basic and acidic residues" evidence="1">
    <location>
        <begin position="52"/>
        <end position="62"/>
    </location>
</feature>
<proteinExistence type="predicted"/>
<feature type="compositionally biased region" description="Acidic residues" evidence="1">
    <location>
        <begin position="110"/>
        <end position="134"/>
    </location>
</feature>
<dbReference type="OrthoDB" id="2168558at2"/>
<evidence type="ECO:0000256" key="1">
    <source>
        <dbReference type="SAM" id="MobiDB-lite"/>
    </source>
</evidence>
<gene>
    <name evidence="4" type="ORF">N782_03445</name>
</gene>
<feature type="compositionally biased region" description="Basic and acidic residues" evidence="1">
    <location>
        <begin position="227"/>
        <end position="245"/>
    </location>
</feature>
<feature type="region of interest" description="Disordered" evidence="1">
    <location>
        <begin position="49"/>
        <end position="139"/>
    </location>
</feature>
<feature type="region of interest" description="Disordered" evidence="1">
    <location>
        <begin position="227"/>
        <end position="259"/>
    </location>
</feature>
<comment type="caution">
    <text evidence="4">The sequence shown here is derived from an EMBL/GenBank/DDBJ whole genome shotgun (WGS) entry which is preliminary data.</text>
</comment>
<dbReference type="EMBL" id="AVBF01000101">
    <property type="protein sequence ID" value="KGP70896.1"/>
    <property type="molecule type" value="Genomic_DNA"/>
</dbReference>
<evidence type="ECO:0000256" key="2">
    <source>
        <dbReference type="SAM" id="Phobius"/>
    </source>
</evidence>
<evidence type="ECO:0000259" key="3">
    <source>
        <dbReference type="Pfam" id="PF07423"/>
    </source>
</evidence>
<dbReference type="AlphaFoldDB" id="A0A0A2TA07"/>
<sequence length="259" mass="28966">MDNGSRINRFDKKRRSTKLITTLGIVGGVLAAVLLLILILPFGGNDTPAATDKNEEETKNAEENQNNSNEDTDTSTSEQNEQEEQSSSETDSSSTQENEQTDSTNKENDEGSSDENNESDEDTNTEEVTTESDDPNVIKTIKKDWEPITTEQEGNHTTTFTEGTKDWSEMEASFSRATGISKGNMINWWTTRGNDSQSVVGTVTNGSQTEVYRVYSTWVENEGWKPVKVEKLKENDKKNNHKETTNEAQNEDADTDEEQ</sequence>
<evidence type="ECO:0000313" key="4">
    <source>
        <dbReference type="EMBL" id="KGP70896.1"/>
    </source>
</evidence>
<dbReference type="RefSeq" id="WP_052111462.1">
    <property type="nucleotide sequence ID" value="NZ_AVBF01000101.1"/>
</dbReference>
<feature type="transmembrane region" description="Helical" evidence="2">
    <location>
        <begin position="20"/>
        <end position="43"/>
    </location>
</feature>
<keyword evidence="2" id="KW-1133">Transmembrane helix</keyword>
<organism evidence="4 5">
    <name type="scientific">Pontibacillus yanchengensis Y32</name>
    <dbReference type="NCBI Taxonomy" id="1385514"/>
    <lineage>
        <taxon>Bacteria</taxon>
        <taxon>Bacillati</taxon>
        <taxon>Bacillota</taxon>
        <taxon>Bacilli</taxon>
        <taxon>Bacillales</taxon>
        <taxon>Bacillaceae</taxon>
        <taxon>Pontibacillus</taxon>
    </lineage>
</organism>
<keyword evidence="2" id="KW-0812">Transmembrane</keyword>
<feature type="compositionally biased region" description="Acidic residues" evidence="1">
    <location>
        <begin position="249"/>
        <end position="259"/>
    </location>
</feature>
<name>A0A0A2TA07_9BACI</name>
<feature type="domain" description="DUF1510" evidence="3">
    <location>
        <begin position="141"/>
        <end position="232"/>
    </location>
</feature>
<dbReference type="STRING" id="1385514.N782_03445"/>
<keyword evidence="5" id="KW-1185">Reference proteome</keyword>
<keyword evidence="2" id="KW-0472">Membrane</keyword>
<reference evidence="4 5" key="1">
    <citation type="journal article" date="2015" name="Stand. Genomic Sci.">
        <title>High quality draft genome sequence of the moderately halophilic bacterium Pontibacillus yanchengensis Y32(T) and comparison among Pontibacillus genomes.</title>
        <authorList>
            <person name="Huang J."/>
            <person name="Qiao Z.X."/>
            <person name="Tang J.W."/>
            <person name="Wang G."/>
        </authorList>
    </citation>
    <scope>NUCLEOTIDE SEQUENCE [LARGE SCALE GENOMIC DNA]</scope>
    <source>
        <strain evidence="4 5">Y32</strain>
    </source>
</reference>
<dbReference type="InterPro" id="IPR009988">
    <property type="entry name" value="DUF1510"/>
</dbReference>
<evidence type="ECO:0000313" key="5">
    <source>
        <dbReference type="Proteomes" id="UP000030147"/>
    </source>
</evidence>
<protein>
    <recommendedName>
        <fullName evidence="3">DUF1510 domain-containing protein</fullName>
    </recommendedName>
</protein>
<dbReference type="Proteomes" id="UP000030147">
    <property type="component" value="Unassembled WGS sequence"/>
</dbReference>
<feature type="compositionally biased region" description="Low complexity" evidence="1">
    <location>
        <begin position="87"/>
        <end position="98"/>
    </location>
</feature>
<accession>A0A0A2TA07</accession>